<dbReference type="AlphaFoldDB" id="A0A1B1N9X3"/>
<reference evidence="9 10" key="1">
    <citation type="submission" date="2016-03" db="EMBL/GenBank/DDBJ databases">
        <title>Shallow-sea hydrothermal system.</title>
        <authorList>
            <person name="Tang K."/>
        </authorList>
    </citation>
    <scope>NUCLEOTIDE SEQUENCE [LARGE SCALE GENOMIC DNA]</scope>
    <source>
        <strain evidence="9 10">JLT9</strain>
    </source>
</reference>
<evidence type="ECO:0000256" key="1">
    <source>
        <dbReference type="ARBA" id="ARBA00004141"/>
    </source>
</evidence>
<evidence type="ECO:0000313" key="9">
    <source>
        <dbReference type="EMBL" id="ANS78250.1"/>
    </source>
</evidence>
<feature type="transmembrane region" description="Helical" evidence="8">
    <location>
        <begin position="42"/>
        <end position="63"/>
    </location>
</feature>
<dbReference type="Proteomes" id="UP000092482">
    <property type="component" value="Chromosome"/>
</dbReference>
<gene>
    <name evidence="9" type="ORF">SGUI_0854</name>
</gene>
<dbReference type="Gene3D" id="1.10.357.140">
    <property type="entry name" value="UbiA prenyltransferase"/>
    <property type="match status" value="1"/>
</dbReference>
<comment type="pathway">
    <text evidence="2">Quinol/quinone metabolism; menaquinone biosynthesis.</text>
</comment>
<name>A0A1B1N9X3_9MICO</name>
<feature type="transmembrane region" description="Helical" evidence="8">
    <location>
        <begin position="270"/>
        <end position="288"/>
    </location>
</feature>
<feature type="transmembrane region" description="Helical" evidence="8">
    <location>
        <begin position="95"/>
        <end position="116"/>
    </location>
</feature>
<keyword evidence="3" id="KW-0474">Menaquinone biosynthesis</keyword>
<feature type="transmembrane region" description="Helical" evidence="8">
    <location>
        <begin position="122"/>
        <end position="141"/>
    </location>
</feature>
<evidence type="ECO:0000256" key="3">
    <source>
        <dbReference type="ARBA" id="ARBA00022428"/>
    </source>
</evidence>
<feature type="transmembrane region" description="Helical" evidence="8">
    <location>
        <begin position="232"/>
        <end position="258"/>
    </location>
</feature>
<evidence type="ECO:0000256" key="6">
    <source>
        <dbReference type="ARBA" id="ARBA00022989"/>
    </source>
</evidence>
<evidence type="ECO:0000256" key="2">
    <source>
        <dbReference type="ARBA" id="ARBA00004863"/>
    </source>
</evidence>
<dbReference type="GO" id="GO:0004659">
    <property type="term" value="F:prenyltransferase activity"/>
    <property type="evidence" value="ECO:0007669"/>
    <property type="project" value="InterPro"/>
</dbReference>
<dbReference type="InterPro" id="IPR044878">
    <property type="entry name" value="UbiA_sf"/>
</dbReference>
<dbReference type="Pfam" id="PF01040">
    <property type="entry name" value="UbiA"/>
    <property type="match status" value="1"/>
</dbReference>
<keyword evidence="4 9" id="KW-0808">Transferase</keyword>
<feature type="transmembrane region" description="Helical" evidence="8">
    <location>
        <begin position="177"/>
        <end position="194"/>
    </location>
</feature>
<protein>
    <submittedName>
        <fullName evidence="9">Prenyltransferase, contains 1,4-dihydroxy-2-naphthoate octaprenyltransferase domain</fullName>
    </submittedName>
</protein>
<sequence length="289" mass="28943">MLLVLMVGGVGWVAGTSGAATRWWSVPTNGTGMATSGVGLPAGGLALTVLVVAAVAVSVHAINEFADVGTDARTVRTRFSGGSGALAEHGLPAVLALRVAVAAAVVASALTAFGVLSGLVTGLVALLLGLGLVGGWAYSVGPWPFSRHGWGEVVNALLGGLLLPATGAVVAGAAPGAAALAFVPFALLTFVNLLETQWADRTADRAVGKHTLASRLSPTTLRRTGAVAAATAYLLSLVVHPWPVALAGLLAAPLSWYAVRRLGHGPPGPAVAAMILFLLLQGAAWLILV</sequence>
<dbReference type="EMBL" id="CP014989">
    <property type="protein sequence ID" value="ANS78250.1"/>
    <property type="molecule type" value="Genomic_DNA"/>
</dbReference>
<accession>A0A1B1N9X3</accession>
<organism evidence="9 10">
    <name type="scientific">Serinicoccus hydrothermalis</name>
    <dbReference type="NCBI Taxonomy" id="1758689"/>
    <lineage>
        <taxon>Bacteria</taxon>
        <taxon>Bacillati</taxon>
        <taxon>Actinomycetota</taxon>
        <taxon>Actinomycetes</taxon>
        <taxon>Micrococcales</taxon>
        <taxon>Ornithinimicrobiaceae</taxon>
        <taxon>Serinicoccus</taxon>
    </lineage>
</organism>
<evidence type="ECO:0000256" key="8">
    <source>
        <dbReference type="SAM" id="Phobius"/>
    </source>
</evidence>
<dbReference type="GO" id="GO:0042371">
    <property type="term" value="P:vitamin K biosynthetic process"/>
    <property type="evidence" value="ECO:0007669"/>
    <property type="project" value="TreeGrafter"/>
</dbReference>
<dbReference type="KEGG" id="serj:SGUI_0854"/>
<comment type="subcellular location">
    <subcellularLocation>
        <location evidence="1">Membrane</location>
        <topology evidence="1">Multi-pass membrane protein</topology>
    </subcellularLocation>
</comment>
<dbReference type="PANTHER" id="PTHR13929:SF0">
    <property type="entry name" value="UBIA PRENYLTRANSFERASE DOMAIN-CONTAINING PROTEIN 1"/>
    <property type="match status" value="1"/>
</dbReference>
<evidence type="ECO:0000256" key="7">
    <source>
        <dbReference type="ARBA" id="ARBA00023136"/>
    </source>
</evidence>
<keyword evidence="7 8" id="KW-0472">Membrane</keyword>
<dbReference type="GO" id="GO:0009234">
    <property type="term" value="P:menaquinone biosynthetic process"/>
    <property type="evidence" value="ECO:0007669"/>
    <property type="project" value="UniProtKB-UniPathway"/>
</dbReference>
<evidence type="ECO:0000256" key="5">
    <source>
        <dbReference type="ARBA" id="ARBA00022692"/>
    </source>
</evidence>
<dbReference type="GO" id="GO:0016020">
    <property type="term" value="C:membrane"/>
    <property type="evidence" value="ECO:0007669"/>
    <property type="project" value="UniProtKB-SubCell"/>
</dbReference>
<dbReference type="PANTHER" id="PTHR13929">
    <property type="entry name" value="1,4-DIHYDROXY-2-NAPHTHOATE OCTAPRENYLTRANSFERASE"/>
    <property type="match status" value="1"/>
</dbReference>
<evidence type="ECO:0000313" key="10">
    <source>
        <dbReference type="Proteomes" id="UP000092482"/>
    </source>
</evidence>
<dbReference type="InterPro" id="IPR000537">
    <property type="entry name" value="UbiA_prenyltransferase"/>
</dbReference>
<evidence type="ECO:0000256" key="4">
    <source>
        <dbReference type="ARBA" id="ARBA00022679"/>
    </source>
</evidence>
<dbReference type="InterPro" id="IPR026046">
    <property type="entry name" value="UBIAD1"/>
</dbReference>
<dbReference type="STRING" id="1758689.SGUI_0854"/>
<dbReference type="UniPathway" id="UPA00079"/>
<keyword evidence="5 8" id="KW-0812">Transmembrane</keyword>
<keyword evidence="6 8" id="KW-1133">Transmembrane helix</keyword>
<proteinExistence type="predicted"/>
<keyword evidence="10" id="KW-1185">Reference proteome</keyword>